<keyword evidence="1" id="KW-0560">Oxidoreductase</keyword>
<dbReference type="AlphaFoldDB" id="A0A6J4K656"/>
<name>A0A6J4K656_9ACTN</name>
<gene>
    <name evidence="1" type="ORF">AVDCRST_MAG61-773</name>
</gene>
<organism evidence="1">
    <name type="scientific">uncultured Friedmanniella sp</name>
    <dbReference type="NCBI Taxonomy" id="335381"/>
    <lineage>
        <taxon>Bacteria</taxon>
        <taxon>Bacillati</taxon>
        <taxon>Actinomycetota</taxon>
        <taxon>Actinomycetes</taxon>
        <taxon>Propionibacteriales</taxon>
        <taxon>Nocardioidaceae</taxon>
        <taxon>Friedmanniella</taxon>
        <taxon>environmental samples</taxon>
    </lineage>
</organism>
<sequence length="299" mass="32997">MVELVRGERRGGRWHRIAHGLYADGPCTLEERLRAWALVLPPSAVWTHLSAAAVRGWWLPNALPHPVFAAVGPGDRHPQRRGLSVHRLQGQPTAEIVRGLRLASGPETLLAAARDLAVLDLVPLADSALRSGDCTLDDLTRTAASSRRGAAVLRSVLPLLDARSESAWESVMRVLHRAAGIPVEPQHPMLDAAGRFVARADLWVVGTRRLHEYDGEVHRDRIVHRSDLDRDRRLLDAGWQRYGYTAAEVLRGGPLLASVDAALGRRWDGARLLRWRALVDASWWGGSGRARAAARWPEA</sequence>
<protein>
    <submittedName>
        <fullName evidence="1">Aldehyde dehydrogenase</fullName>
        <ecNumber evidence="1">1.2.1.3</ecNumber>
    </submittedName>
</protein>
<proteinExistence type="predicted"/>
<evidence type="ECO:0000313" key="1">
    <source>
        <dbReference type="EMBL" id="CAA9296832.1"/>
    </source>
</evidence>
<accession>A0A6J4K656</accession>
<dbReference type="GO" id="GO:0004029">
    <property type="term" value="F:aldehyde dehydrogenase (NAD+) activity"/>
    <property type="evidence" value="ECO:0007669"/>
    <property type="project" value="UniProtKB-EC"/>
</dbReference>
<reference evidence="1" key="1">
    <citation type="submission" date="2020-02" db="EMBL/GenBank/DDBJ databases">
        <authorList>
            <person name="Meier V. D."/>
        </authorList>
    </citation>
    <scope>NUCLEOTIDE SEQUENCE</scope>
    <source>
        <strain evidence="1">AVDCRST_MAG61</strain>
    </source>
</reference>
<dbReference type="EC" id="1.2.1.3" evidence="1"/>
<dbReference type="EMBL" id="CADCTT010000100">
    <property type="protein sequence ID" value="CAA9296832.1"/>
    <property type="molecule type" value="Genomic_DNA"/>
</dbReference>